<reference evidence="3 4" key="1">
    <citation type="submission" date="2018-01" db="EMBL/GenBank/DDBJ databases">
        <title>Complete genome sequencing of Sporolactobacillus terrae DLG3.</title>
        <authorList>
            <person name="Nam Y.-D."/>
            <person name="Kang J."/>
            <person name="Chung W.-H."/>
        </authorList>
    </citation>
    <scope>NUCLEOTIDE SEQUENCE [LARGE SCALE GENOMIC DNA]</scope>
    <source>
        <strain evidence="3 4">DLG3</strain>
    </source>
</reference>
<protein>
    <submittedName>
        <fullName evidence="2">5-oxoprolinase</fullName>
    </submittedName>
    <submittedName>
        <fullName evidence="3">Hydantoin utilization protein B</fullName>
    </submittedName>
</protein>
<dbReference type="PANTHER" id="PTHR11365:SF23">
    <property type="entry name" value="HYPOTHETICAL 5-OXOPROLINASE (EUROFUNG)-RELATED"/>
    <property type="match status" value="1"/>
</dbReference>
<dbReference type="GO" id="GO:0006749">
    <property type="term" value="P:glutathione metabolic process"/>
    <property type="evidence" value="ECO:0007669"/>
    <property type="project" value="TreeGrafter"/>
</dbReference>
<evidence type="ECO:0000313" key="3">
    <source>
        <dbReference type="EMBL" id="QAA21712.1"/>
    </source>
</evidence>
<evidence type="ECO:0000313" key="5">
    <source>
        <dbReference type="Proteomes" id="UP000326951"/>
    </source>
</evidence>
<dbReference type="Pfam" id="PF02538">
    <property type="entry name" value="Hydantoinase_B"/>
    <property type="match status" value="1"/>
</dbReference>
<dbReference type="Proteomes" id="UP000285882">
    <property type="component" value="Chromosome"/>
</dbReference>
<keyword evidence="4" id="KW-1185">Reference proteome</keyword>
<sequence length="589" mass="64419">MVDTKKAIDPITAQVLSGALKNIAIEMGHKLARMSYSSIIRESNDFGCALLDENGQQLCESVNSTPLQSGPIPGYLQGIRTIMAERGDDFKPGDVILHNSSFYGATHQPDCGFFVPVYYKGELVGFSCSTAHQLDLGALSPGSIGIIDAVDCFAEGLQFKAIKVYDEGKPNDTVWQLIRDNVRATDMVVGDMEAQIATCRIGAQRYLELVEKFGLETVRAARDYMIDYSERILRNEIAKIPDGTYHSSGYIDGYLDSEDPKRKDLKFEVNLTVEGDDMIVDLTGTSDQVDDRPINMPFPGTTDMAVYLTIRTILLDSKKFGYIPQNAGMVKPIKIIAPEGTLVNPTYPAPTISRFCPGNALADTIMHALGQAVPNQICAGIGNLYMVAYSGMIDKRYWVYMDIMAGSSGGRFGKDGMDAIDVLYANTRNNPIEDIESHQPLSVTRYEFPDNAAASGKYRGGVGPIRDIEFTDEGGFSVEGEGQKYAPWGFAGGCDGTPSTLIFRDRAGKETVLPSKVPYKKTNPGETLEIIGPCGGGYGSPFERDPEAVLGDVLDDYITSERARNEFGVVIEDNKILWDETELLRSTQA</sequence>
<dbReference type="InterPro" id="IPR003692">
    <property type="entry name" value="Hydantoinase_B"/>
</dbReference>
<dbReference type="STRING" id="1449983.GCA_000647835_02160"/>
<proteinExistence type="predicted"/>
<dbReference type="GO" id="GO:0017168">
    <property type="term" value="F:5-oxoprolinase (ATP-hydrolyzing) activity"/>
    <property type="evidence" value="ECO:0007669"/>
    <property type="project" value="TreeGrafter"/>
</dbReference>
<accession>A0A410D6J8</accession>
<dbReference type="AlphaFoldDB" id="A0A410D6J8"/>
<name>A0A410D6J8_9BACL</name>
<evidence type="ECO:0000313" key="2">
    <source>
        <dbReference type="EMBL" id="BBN97979.1"/>
    </source>
</evidence>
<evidence type="ECO:0000259" key="1">
    <source>
        <dbReference type="Pfam" id="PF02538"/>
    </source>
</evidence>
<reference evidence="2 5" key="2">
    <citation type="submission" date="2019-09" db="EMBL/GenBank/DDBJ databases">
        <title>Complete genome sequence of Sporolactobacillus terrae 70-3.</title>
        <authorList>
            <person name="Tanaka N."/>
            <person name="Shiwa Y."/>
            <person name="Fujita N."/>
            <person name="Tanasupawat S."/>
        </authorList>
    </citation>
    <scope>NUCLEOTIDE SEQUENCE [LARGE SCALE GENOMIC DNA]</scope>
    <source>
        <strain evidence="2 5">70-3</strain>
    </source>
</reference>
<dbReference type="PANTHER" id="PTHR11365">
    <property type="entry name" value="5-OXOPROLINASE RELATED"/>
    <property type="match status" value="1"/>
</dbReference>
<gene>
    <name evidence="3" type="ORF">C0674_03220</name>
    <name evidence="2" type="ORF">St703_06840</name>
</gene>
<feature type="domain" description="Hydantoinase B/oxoprolinase" evidence="1">
    <location>
        <begin position="9"/>
        <end position="541"/>
    </location>
</feature>
<organism evidence="2 5">
    <name type="scientific">Sporolactobacillus terrae</name>
    <dbReference type="NCBI Taxonomy" id="269673"/>
    <lineage>
        <taxon>Bacteria</taxon>
        <taxon>Bacillati</taxon>
        <taxon>Bacillota</taxon>
        <taxon>Bacilli</taxon>
        <taxon>Bacillales</taxon>
        <taxon>Sporolactobacillaceae</taxon>
        <taxon>Sporolactobacillus</taxon>
    </lineage>
</organism>
<dbReference type="Proteomes" id="UP000326951">
    <property type="component" value="Chromosome"/>
</dbReference>
<dbReference type="EMBL" id="AP021853">
    <property type="protein sequence ID" value="BBN97979.1"/>
    <property type="molecule type" value="Genomic_DNA"/>
</dbReference>
<dbReference type="InterPro" id="IPR045079">
    <property type="entry name" value="Oxoprolinase-like"/>
</dbReference>
<evidence type="ECO:0000313" key="4">
    <source>
        <dbReference type="Proteomes" id="UP000285882"/>
    </source>
</evidence>
<dbReference type="RefSeq" id="WP_028975806.1">
    <property type="nucleotide sequence ID" value="NZ_AP021853.1"/>
</dbReference>
<dbReference type="EMBL" id="CP025688">
    <property type="protein sequence ID" value="QAA21712.1"/>
    <property type="molecule type" value="Genomic_DNA"/>
</dbReference>
<dbReference type="GO" id="GO:0005829">
    <property type="term" value="C:cytosol"/>
    <property type="evidence" value="ECO:0007669"/>
    <property type="project" value="TreeGrafter"/>
</dbReference>